<dbReference type="EMBL" id="CP048685">
    <property type="protein sequence ID" value="QPJ62673.1"/>
    <property type="molecule type" value="Genomic_DNA"/>
</dbReference>
<dbReference type="FunFam" id="3.30.300.70:FF:000001">
    <property type="entry name" value="Ribosome maturation factor RimP"/>
    <property type="match status" value="1"/>
</dbReference>
<evidence type="ECO:0000259" key="5">
    <source>
        <dbReference type="Pfam" id="PF17384"/>
    </source>
</evidence>
<evidence type="ECO:0000256" key="3">
    <source>
        <dbReference type="HAMAP-Rule" id="MF_01077"/>
    </source>
</evidence>
<keyword evidence="1 3" id="KW-0963">Cytoplasm</keyword>
<dbReference type="KEGG" id="nli:G3M70_12625"/>
<dbReference type="InterPro" id="IPR003728">
    <property type="entry name" value="Ribosome_maturation_RimP"/>
</dbReference>
<name>A0A7T0G180_9BACT</name>
<evidence type="ECO:0000313" key="7">
    <source>
        <dbReference type="Proteomes" id="UP000594688"/>
    </source>
</evidence>
<keyword evidence="2 3" id="KW-0690">Ribosome biogenesis</keyword>
<dbReference type="Proteomes" id="UP000594688">
    <property type="component" value="Chromosome"/>
</dbReference>
<comment type="function">
    <text evidence="3">Required for maturation of 30S ribosomal subunits.</text>
</comment>
<sequence length="153" mass="17384">MQKGSVVQTVESLVLPVLKDLGLELVDIEYRREGKGWVLRIFIDKEGGITVNDCTMVSHQVGDLIDIDDLIPNAYCLEVSSPGLDRPLKKEQDFIKYKERRIQLNTFAPIDTRRNFQGTIKDFREGVLFLESQGVPLEIPLDNIAKAKLEIEI</sequence>
<reference evidence="6 7" key="1">
    <citation type="submission" date="2020-02" db="EMBL/GenBank/DDBJ databases">
        <title>Genomic and physiological characterization of two novel Nitrospinaceae genera.</title>
        <authorList>
            <person name="Mueller A.J."/>
            <person name="Jung M.-Y."/>
            <person name="Strachan C.R."/>
            <person name="Herbold C.W."/>
            <person name="Kirkegaard R.H."/>
            <person name="Daims H."/>
        </authorList>
    </citation>
    <scope>NUCLEOTIDE SEQUENCE [LARGE SCALE GENOMIC DNA]</scope>
    <source>
        <strain evidence="6">EB</strain>
    </source>
</reference>
<dbReference type="InterPro" id="IPR035956">
    <property type="entry name" value="RimP_N_sf"/>
</dbReference>
<dbReference type="Gene3D" id="3.30.300.70">
    <property type="entry name" value="RimP-like superfamily, N-terminal"/>
    <property type="match status" value="1"/>
</dbReference>
<dbReference type="SUPFAM" id="SSF74942">
    <property type="entry name" value="YhbC-like, C-terminal domain"/>
    <property type="match status" value="1"/>
</dbReference>
<dbReference type="GO" id="GO:0005829">
    <property type="term" value="C:cytosol"/>
    <property type="evidence" value="ECO:0007669"/>
    <property type="project" value="TreeGrafter"/>
</dbReference>
<comment type="subcellular location">
    <subcellularLocation>
        <location evidence="3">Cytoplasm</location>
    </subcellularLocation>
</comment>
<dbReference type="InterPro" id="IPR036847">
    <property type="entry name" value="RimP_C_sf"/>
</dbReference>
<dbReference type="CDD" id="cd01734">
    <property type="entry name" value="YlxS_C"/>
    <property type="match status" value="1"/>
</dbReference>
<comment type="similarity">
    <text evidence="3">Belongs to the RimP family.</text>
</comment>
<evidence type="ECO:0000313" key="6">
    <source>
        <dbReference type="EMBL" id="QPJ62673.1"/>
    </source>
</evidence>
<feature type="domain" description="Ribosome maturation factor RimP N-terminal" evidence="4">
    <location>
        <begin position="14"/>
        <end position="85"/>
    </location>
</feature>
<accession>A0A7T0G180</accession>
<proteinExistence type="inferred from homology"/>
<evidence type="ECO:0000256" key="1">
    <source>
        <dbReference type="ARBA" id="ARBA00022490"/>
    </source>
</evidence>
<dbReference type="SUPFAM" id="SSF75420">
    <property type="entry name" value="YhbC-like, N-terminal domain"/>
    <property type="match status" value="1"/>
</dbReference>
<feature type="domain" description="Ribosome maturation factor RimP C-terminal" evidence="5">
    <location>
        <begin position="88"/>
        <end position="152"/>
    </location>
</feature>
<gene>
    <name evidence="3" type="primary">rimP</name>
    <name evidence="6" type="ORF">G3M70_12625</name>
</gene>
<protein>
    <recommendedName>
        <fullName evidence="3">Ribosome maturation factor RimP</fullName>
    </recommendedName>
</protein>
<dbReference type="PANTHER" id="PTHR33867:SF1">
    <property type="entry name" value="RIBOSOME MATURATION FACTOR RIMP"/>
    <property type="match status" value="1"/>
</dbReference>
<dbReference type="AlphaFoldDB" id="A0A7T0G180"/>
<dbReference type="Pfam" id="PF17384">
    <property type="entry name" value="DUF150_C"/>
    <property type="match status" value="1"/>
</dbReference>
<dbReference type="InterPro" id="IPR028998">
    <property type="entry name" value="RimP_C"/>
</dbReference>
<dbReference type="InterPro" id="IPR028989">
    <property type="entry name" value="RimP_N"/>
</dbReference>
<dbReference type="GO" id="GO:0000028">
    <property type="term" value="P:ribosomal small subunit assembly"/>
    <property type="evidence" value="ECO:0007669"/>
    <property type="project" value="TreeGrafter"/>
</dbReference>
<dbReference type="GO" id="GO:0006412">
    <property type="term" value="P:translation"/>
    <property type="evidence" value="ECO:0007669"/>
    <property type="project" value="TreeGrafter"/>
</dbReference>
<dbReference type="Gene3D" id="2.30.30.180">
    <property type="entry name" value="Ribosome maturation factor RimP, C-terminal domain"/>
    <property type="match status" value="1"/>
</dbReference>
<dbReference type="Pfam" id="PF02576">
    <property type="entry name" value="RimP_N"/>
    <property type="match status" value="1"/>
</dbReference>
<evidence type="ECO:0000259" key="4">
    <source>
        <dbReference type="Pfam" id="PF02576"/>
    </source>
</evidence>
<evidence type="ECO:0000256" key="2">
    <source>
        <dbReference type="ARBA" id="ARBA00022517"/>
    </source>
</evidence>
<organism evidence="6 7">
    <name type="scientific">Candidatus Nitronauta litoralis</name>
    <dbReference type="NCBI Taxonomy" id="2705533"/>
    <lineage>
        <taxon>Bacteria</taxon>
        <taxon>Pseudomonadati</taxon>
        <taxon>Nitrospinota/Tectimicrobiota group</taxon>
        <taxon>Nitrospinota</taxon>
        <taxon>Nitrospinia</taxon>
        <taxon>Nitrospinales</taxon>
        <taxon>Nitrospinaceae</taxon>
        <taxon>Candidatus Nitronauta</taxon>
    </lineage>
</organism>
<dbReference type="HAMAP" id="MF_01077">
    <property type="entry name" value="RimP"/>
    <property type="match status" value="1"/>
</dbReference>
<dbReference type="PANTHER" id="PTHR33867">
    <property type="entry name" value="RIBOSOME MATURATION FACTOR RIMP"/>
    <property type="match status" value="1"/>
</dbReference>